<dbReference type="PANTHER" id="PTHR34136:SF1">
    <property type="entry name" value="UDP-N-ACETYL-D-MANNOSAMINURONIC ACID TRANSFERASE"/>
    <property type="match status" value="1"/>
</dbReference>
<dbReference type="NCBIfam" id="TIGR00696">
    <property type="entry name" value="wecG_tagA_cpsF"/>
    <property type="match status" value="1"/>
</dbReference>
<dbReference type="AlphaFoldDB" id="A0A1N7HJ52"/>
<dbReference type="Pfam" id="PF03808">
    <property type="entry name" value="Glyco_tran_WecG"/>
    <property type="match status" value="1"/>
</dbReference>
<sequence>MFLITRNGRKVPVTHARRAAVMEDVRDHLRAGTGFAMATVNLDHMAQIGRNVDFAAAYAQQDIIVADGRPIRWLSQLAGQPVELMPGSDMIVPLARLASEEARPIALIGSTEAALTGAEAHLRRLIPALRVAYRHAPVLGFDPESDAARDILAELEASGAGLCFLALGAPKQEVLAARGAKCAPSVGLVSIGAGLDFLAGHQRRAPRLVRALALEWLWRAATNPRRLIPRYTRCFAILPGLAWRAWRAR</sequence>
<dbReference type="Proteomes" id="UP000186019">
    <property type="component" value="Unassembled WGS sequence"/>
</dbReference>
<dbReference type="GO" id="GO:0016758">
    <property type="term" value="F:hexosyltransferase activity"/>
    <property type="evidence" value="ECO:0007669"/>
    <property type="project" value="TreeGrafter"/>
</dbReference>
<dbReference type="CDD" id="cd06533">
    <property type="entry name" value="Glyco_transf_WecG_TagA"/>
    <property type="match status" value="1"/>
</dbReference>
<dbReference type="STRING" id="573024.SAMN05216208_2160"/>
<protein>
    <submittedName>
        <fullName evidence="3">Polymer biosynthesis protein, WecB/TagA/CpsF family</fullName>
    </submittedName>
</protein>
<evidence type="ECO:0000256" key="1">
    <source>
        <dbReference type="ARBA" id="ARBA00022676"/>
    </source>
</evidence>
<keyword evidence="2" id="KW-0808">Transferase</keyword>
<dbReference type="OrthoDB" id="9771846at2"/>
<name>A0A1N7HJ52_9RHOB</name>
<evidence type="ECO:0000313" key="4">
    <source>
        <dbReference type="Proteomes" id="UP000186019"/>
    </source>
</evidence>
<evidence type="ECO:0000313" key="3">
    <source>
        <dbReference type="EMBL" id="SIS24698.1"/>
    </source>
</evidence>
<dbReference type="RefSeq" id="WP_076535209.1">
    <property type="nucleotide sequence ID" value="NZ_FOAC01000002.1"/>
</dbReference>
<proteinExistence type="predicted"/>
<dbReference type="EMBL" id="FTNV01000003">
    <property type="protein sequence ID" value="SIS24698.1"/>
    <property type="molecule type" value="Genomic_DNA"/>
</dbReference>
<keyword evidence="4" id="KW-1185">Reference proteome</keyword>
<evidence type="ECO:0000256" key="2">
    <source>
        <dbReference type="ARBA" id="ARBA00022679"/>
    </source>
</evidence>
<organism evidence="3 4">
    <name type="scientific">Roseovarius nanhaiticus</name>
    <dbReference type="NCBI Taxonomy" id="573024"/>
    <lineage>
        <taxon>Bacteria</taxon>
        <taxon>Pseudomonadati</taxon>
        <taxon>Pseudomonadota</taxon>
        <taxon>Alphaproteobacteria</taxon>
        <taxon>Rhodobacterales</taxon>
        <taxon>Roseobacteraceae</taxon>
        <taxon>Roseovarius</taxon>
    </lineage>
</organism>
<dbReference type="InterPro" id="IPR004629">
    <property type="entry name" value="WecG_TagA_CpsF"/>
</dbReference>
<accession>A0A1N7HJ52</accession>
<reference evidence="3 4" key="1">
    <citation type="submission" date="2017-01" db="EMBL/GenBank/DDBJ databases">
        <authorList>
            <person name="Mah S.A."/>
            <person name="Swanson W.J."/>
            <person name="Moy G.W."/>
            <person name="Vacquier V.D."/>
        </authorList>
    </citation>
    <scope>NUCLEOTIDE SEQUENCE [LARGE SCALE GENOMIC DNA]</scope>
    <source>
        <strain evidence="3 4">DSM 29590</strain>
    </source>
</reference>
<dbReference type="PANTHER" id="PTHR34136">
    <property type="match status" value="1"/>
</dbReference>
<keyword evidence="1" id="KW-0328">Glycosyltransferase</keyword>
<gene>
    <name evidence="3" type="ORF">SAMN05421666_3156</name>
</gene>